<feature type="region of interest" description="Disordered" evidence="1">
    <location>
        <begin position="31"/>
        <end position="93"/>
    </location>
</feature>
<dbReference type="EMBL" id="BMAT01000842">
    <property type="protein sequence ID" value="GFR74299.1"/>
    <property type="molecule type" value="Genomic_DNA"/>
</dbReference>
<dbReference type="Proteomes" id="UP000762676">
    <property type="component" value="Unassembled WGS sequence"/>
</dbReference>
<evidence type="ECO:0000256" key="1">
    <source>
        <dbReference type="SAM" id="MobiDB-lite"/>
    </source>
</evidence>
<organism evidence="2 3">
    <name type="scientific">Elysia marginata</name>
    <dbReference type="NCBI Taxonomy" id="1093978"/>
    <lineage>
        <taxon>Eukaryota</taxon>
        <taxon>Metazoa</taxon>
        <taxon>Spiralia</taxon>
        <taxon>Lophotrochozoa</taxon>
        <taxon>Mollusca</taxon>
        <taxon>Gastropoda</taxon>
        <taxon>Heterobranchia</taxon>
        <taxon>Euthyneura</taxon>
        <taxon>Panpulmonata</taxon>
        <taxon>Sacoglossa</taxon>
        <taxon>Placobranchoidea</taxon>
        <taxon>Plakobranchidae</taxon>
        <taxon>Elysia</taxon>
    </lineage>
</organism>
<evidence type="ECO:0000313" key="3">
    <source>
        <dbReference type="Proteomes" id="UP000762676"/>
    </source>
</evidence>
<sequence>MVCTAESLNEFRSFDGHFGKIHISIASLGERDRFSNPDLNEKNKSTANRSRGQKKNKTTDRSHFRDTKAEQNSLTWKCREPQSQSEAKNDVQMEIESDMATTWKEL</sequence>
<gene>
    <name evidence="2" type="ORF">ElyMa_000426400</name>
</gene>
<name>A0AAV4FMH7_9GAST</name>
<feature type="compositionally biased region" description="Basic and acidic residues" evidence="1">
    <location>
        <begin position="31"/>
        <end position="44"/>
    </location>
</feature>
<proteinExistence type="predicted"/>
<protein>
    <submittedName>
        <fullName evidence="2">Uncharacterized protein</fullName>
    </submittedName>
</protein>
<accession>A0AAV4FMH7</accession>
<feature type="compositionally biased region" description="Polar residues" evidence="1">
    <location>
        <begin position="70"/>
        <end position="86"/>
    </location>
</feature>
<feature type="compositionally biased region" description="Basic and acidic residues" evidence="1">
    <location>
        <begin position="57"/>
        <end position="69"/>
    </location>
</feature>
<comment type="caution">
    <text evidence="2">The sequence shown here is derived from an EMBL/GenBank/DDBJ whole genome shotgun (WGS) entry which is preliminary data.</text>
</comment>
<evidence type="ECO:0000313" key="2">
    <source>
        <dbReference type="EMBL" id="GFR74299.1"/>
    </source>
</evidence>
<dbReference type="AlphaFoldDB" id="A0AAV4FMH7"/>
<reference evidence="2 3" key="1">
    <citation type="journal article" date="2021" name="Elife">
        <title>Chloroplast acquisition without the gene transfer in kleptoplastic sea slugs, Plakobranchus ocellatus.</title>
        <authorList>
            <person name="Maeda T."/>
            <person name="Takahashi S."/>
            <person name="Yoshida T."/>
            <person name="Shimamura S."/>
            <person name="Takaki Y."/>
            <person name="Nagai Y."/>
            <person name="Toyoda A."/>
            <person name="Suzuki Y."/>
            <person name="Arimoto A."/>
            <person name="Ishii H."/>
            <person name="Satoh N."/>
            <person name="Nishiyama T."/>
            <person name="Hasebe M."/>
            <person name="Maruyama T."/>
            <person name="Minagawa J."/>
            <person name="Obokata J."/>
            <person name="Shigenobu S."/>
        </authorList>
    </citation>
    <scope>NUCLEOTIDE SEQUENCE [LARGE SCALE GENOMIC DNA]</scope>
</reference>
<keyword evidence="3" id="KW-1185">Reference proteome</keyword>